<feature type="non-terminal residue" evidence="2">
    <location>
        <position position="38"/>
    </location>
</feature>
<proteinExistence type="predicted"/>
<name>A0A3B0YMS7_9ZZZZ</name>
<dbReference type="AlphaFoldDB" id="A0A3B0YMS7"/>
<organism evidence="2">
    <name type="scientific">hydrothermal vent metagenome</name>
    <dbReference type="NCBI Taxonomy" id="652676"/>
    <lineage>
        <taxon>unclassified sequences</taxon>
        <taxon>metagenomes</taxon>
        <taxon>ecological metagenomes</taxon>
    </lineage>
</organism>
<accession>A0A3B0YMS7</accession>
<gene>
    <name evidence="1" type="ORF">MNBD_GAMMA13-1895</name>
    <name evidence="2" type="ORF">MNBD_GAMMA13-2069</name>
</gene>
<reference evidence="2" key="1">
    <citation type="submission" date="2018-06" db="EMBL/GenBank/DDBJ databases">
        <authorList>
            <person name="Zhirakovskaya E."/>
        </authorList>
    </citation>
    <scope>NUCLEOTIDE SEQUENCE</scope>
</reference>
<sequence length="38" mass="4461">MEHVAVDNLINPPAVRLIKSSDQQTHSIFYRNQLFSQY</sequence>
<evidence type="ECO:0000313" key="2">
    <source>
        <dbReference type="EMBL" id="VAW82225.1"/>
    </source>
</evidence>
<protein>
    <submittedName>
        <fullName evidence="2">Uncharacterized protein</fullName>
    </submittedName>
</protein>
<dbReference type="EMBL" id="UOFK01000303">
    <property type="protein sequence ID" value="VAW82225.1"/>
    <property type="molecule type" value="Genomic_DNA"/>
</dbReference>
<dbReference type="EMBL" id="UOFK01000019">
    <property type="protein sequence ID" value="VAW72723.1"/>
    <property type="molecule type" value="Genomic_DNA"/>
</dbReference>
<evidence type="ECO:0000313" key="1">
    <source>
        <dbReference type="EMBL" id="VAW72723.1"/>
    </source>
</evidence>